<dbReference type="Proteomes" id="UP001150603">
    <property type="component" value="Unassembled WGS sequence"/>
</dbReference>
<reference evidence="1" key="1">
    <citation type="submission" date="2022-07" db="EMBL/GenBank/DDBJ databases">
        <title>Phylogenomic reconstructions and comparative analyses of Kickxellomycotina fungi.</title>
        <authorList>
            <person name="Reynolds N.K."/>
            <person name="Stajich J.E."/>
            <person name="Barry K."/>
            <person name="Grigoriev I.V."/>
            <person name="Crous P."/>
            <person name="Smith M.E."/>
        </authorList>
    </citation>
    <scope>NUCLEOTIDE SEQUENCE</scope>
    <source>
        <strain evidence="1">NRRL 5244</strain>
    </source>
</reference>
<protein>
    <submittedName>
        <fullName evidence="1">Uncharacterized protein</fullName>
    </submittedName>
</protein>
<keyword evidence="2" id="KW-1185">Reference proteome</keyword>
<evidence type="ECO:0000313" key="1">
    <source>
        <dbReference type="EMBL" id="KAJ1946715.1"/>
    </source>
</evidence>
<proteinExistence type="predicted"/>
<gene>
    <name evidence="1" type="ORF">FBU59_001969</name>
</gene>
<sequence length="862" mass="94688">MFLANRLTFDMEAKLLFMLEKLPSNLFFRNMSWFSQRFLATPESESLYCDLIRYICGVFHPSNALLASNILPRYVLLGAILRLIRSQVVAANAKLALFYDWLFYDPQVDSIMNIEPGVLIMARSLERYTHMTVTFIEFLGFTADAYCPNLANAIRRSIGLAMQDAVEKGVVQSLLPIYEHPKVDDATRKQMQVLFPGLVPAQSSAQQNAFDSDPMSLDPNADIDMSEVAELGNGVEPLALNTDATRPATVPTSVSDPPPTISPVISSPAQSQQTASEPELPPLPPPPTLPLDPVSQMFSDELPLQAMEPASIAPLEPVALNGNSLEQSTEDVGCDDSESEDLESIGLVADIEDHSSSPLPTGEQALENPSLWLFGSALKDFATNFRSGDTGKASAAIGEIIEVFAQSEAPAKAVSNVFAYALEDFEPEDIETTAELIESGDSESVEHDILHTLFSVIAPYMDRASMSRDRLLSLLVQLTAAIPDIGFRWLLYAVDDARRPQLYKDYVGQHAEGTMQAALARDMRLLQERFNMLFYNVLPDIYKAFPAEFPGNRAIIKSVVAMIDQPQVYRLNMLMTKGELRLFGNRAARAICGTTEYDAFEQVCLWQLVAGELAGDATAVLKIARALLLTQELDPSMNSEAANGLLSLLRSVPPTKEILRVLVQKCLQGDDAVDLCGSAMTAWARSRREDLAGGIRAVASEGSISEFVAMWIHRFGVKVGHCEIFKQACVIQAEPEPEPEPAPVPVKSPSPSPVPALPEPESKPEPVDEDAEAAIPVKKAASPKKAPVEKETADPEVPAKRRRPMTRLQKRQTKRQRRKVITSDDDEEEDEEEDKPVIVTEDSSDDSLSDLSSLSSNDDSDF</sequence>
<comment type="caution">
    <text evidence="1">The sequence shown here is derived from an EMBL/GenBank/DDBJ whole genome shotgun (WGS) entry which is preliminary data.</text>
</comment>
<organism evidence="1 2">
    <name type="scientific">Linderina macrospora</name>
    <dbReference type="NCBI Taxonomy" id="4868"/>
    <lineage>
        <taxon>Eukaryota</taxon>
        <taxon>Fungi</taxon>
        <taxon>Fungi incertae sedis</taxon>
        <taxon>Zoopagomycota</taxon>
        <taxon>Kickxellomycotina</taxon>
        <taxon>Kickxellomycetes</taxon>
        <taxon>Kickxellales</taxon>
        <taxon>Kickxellaceae</taxon>
        <taxon>Linderina</taxon>
    </lineage>
</organism>
<evidence type="ECO:0000313" key="2">
    <source>
        <dbReference type="Proteomes" id="UP001150603"/>
    </source>
</evidence>
<name>A0ACC1JCN0_9FUNG</name>
<accession>A0ACC1JCN0</accession>
<dbReference type="EMBL" id="JANBPW010001007">
    <property type="protein sequence ID" value="KAJ1946715.1"/>
    <property type="molecule type" value="Genomic_DNA"/>
</dbReference>